<comment type="caution">
    <text evidence="3">The sequence shown here is derived from an EMBL/GenBank/DDBJ whole genome shotgun (WGS) entry which is preliminary data.</text>
</comment>
<sequence length="178" mass="20856">MTGSTYLEFDTALNKGMKLIKEEKHKNFGLLIITAINLGLRISDLLTLTFEQLRKESFEIVEGKTGKRRKLTVNSNIKNALKHFTDEPDNFYCFRSQKNSVYSTQQINRLMKEHFNGGRKYTSHSLRKAFGRRVWENDNGSERSLVYLNELFNHVTIKQTKVYLGIRQEELDNIYLNL</sequence>
<dbReference type="Pfam" id="PF00589">
    <property type="entry name" value="Phage_integrase"/>
    <property type="match status" value="1"/>
</dbReference>
<organism evidence="3 4">
    <name type="scientific">Galbibacter pacificus</name>
    <dbReference type="NCBI Taxonomy" id="2996052"/>
    <lineage>
        <taxon>Bacteria</taxon>
        <taxon>Pseudomonadati</taxon>
        <taxon>Bacteroidota</taxon>
        <taxon>Flavobacteriia</taxon>
        <taxon>Flavobacteriales</taxon>
        <taxon>Flavobacteriaceae</taxon>
        <taxon>Galbibacter</taxon>
    </lineage>
</organism>
<protein>
    <submittedName>
        <fullName evidence="3">Tyrosine-type recombinase/integrase</fullName>
    </submittedName>
</protein>
<accession>A0ABT6FQE5</accession>
<evidence type="ECO:0000313" key="4">
    <source>
        <dbReference type="Proteomes" id="UP001153642"/>
    </source>
</evidence>
<dbReference type="RefSeq" id="WP_277899246.1">
    <property type="nucleotide sequence ID" value="NZ_JAPMUA010000002.1"/>
</dbReference>
<evidence type="ECO:0000259" key="2">
    <source>
        <dbReference type="PROSITE" id="PS51898"/>
    </source>
</evidence>
<evidence type="ECO:0000313" key="3">
    <source>
        <dbReference type="EMBL" id="MDG3585488.1"/>
    </source>
</evidence>
<dbReference type="SUPFAM" id="SSF56349">
    <property type="entry name" value="DNA breaking-rejoining enzymes"/>
    <property type="match status" value="1"/>
</dbReference>
<dbReference type="EMBL" id="JAPMUA010000002">
    <property type="protein sequence ID" value="MDG3585488.1"/>
    <property type="molecule type" value="Genomic_DNA"/>
</dbReference>
<evidence type="ECO:0000256" key="1">
    <source>
        <dbReference type="ARBA" id="ARBA00023172"/>
    </source>
</evidence>
<dbReference type="InterPro" id="IPR013762">
    <property type="entry name" value="Integrase-like_cat_sf"/>
</dbReference>
<proteinExistence type="predicted"/>
<gene>
    <name evidence="3" type="ORF">OSR52_06360</name>
</gene>
<dbReference type="InterPro" id="IPR011010">
    <property type="entry name" value="DNA_brk_join_enz"/>
</dbReference>
<dbReference type="Gene3D" id="1.10.443.10">
    <property type="entry name" value="Intergrase catalytic core"/>
    <property type="match status" value="1"/>
</dbReference>
<feature type="domain" description="Tyr recombinase" evidence="2">
    <location>
        <begin position="2"/>
        <end position="176"/>
    </location>
</feature>
<dbReference type="PROSITE" id="PS51898">
    <property type="entry name" value="TYR_RECOMBINASE"/>
    <property type="match status" value="1"/>
</dbReference>
<dbReference type="Proteomes" id="UP001153642">
    <property type="component" value="Unassembled WGS sequence"/>
</dbReference>
<reference evidence="3" key="1">
    <citation type="submission" date="2022-11" db="EMBL/GenBank/DDBJ databases">
        <title>High-quality draft genome sequence of Galbibacter sp. strain CMA-7.</title>
        <authorList>
            <person name="Wei L."/>
            <person name="Dong C."/>
            <person name="Shao Z."/>
        </authorList>
    </citation>
    <scope>NUCLEOTIDE SEQUENCE</scope>
    <source>
        <strain evidence="3">CMA-7</strain>
    </source>
</reference>
<name>A0ABT6FQE5_9FLAO</name>
<keyword evidence="1" id="KW-0233">DNA recombination</keyword>
<keyword evidence="4" id="KW-1185">Reference proteome</keyword>
<dbReference type="InterPro" id="IPR002104">
    <property type="entry name" value="Integrase_catalytic"/>
</dbReference>